<dbReference type="AlphaFoldDB" id="A0A9W6VFM7"/>
<dbReference type="Proteomes" id="UP001165136">
    <property type="component" value="Unassembled WGS sequence"/>
</dbReference>
<dbReference type="RefSeq" id="WP_285487577.1">
    <property type="nucleotide sequence ID" value="NZ_BSTI01000007.1"/>
</dbReference>
<gene>
    <name evidence="3" type="ORF">Atai01_35690</name>
</gene>
<dbReference type="Gene3D" id="3.40.50.1820">
    <property type="entry name" value="alpha/beta hydrolase"/>
    <property type="match status" value="1"/>
</dbReference>
<dbReference type="InterPro" id="IPR029058">
    <property type="entry name" value="AB_hydrolase_fold"/>
</dbReference>
<dbReference type="SUPFAM" id="SSF53474">
    <property type="entry name" value="alpha/beta-Hydrolases"/>
    <property type="match status" value="1"/>
</dbReference>
<dbReference type="PANTHER" id="PTHR32268:SF15">
    <property type="entry name" value="HOMOSERINE ACETYLTRANSFERASE FAMILY PROTEIN (AFU_ORTHOLOGUE AFUA_1G15350)"/>
    <property type="match status" value="1"/>
</dbReference>
<accession>A0A9W6VFM7</accession>
<evidence type="ECO:0000256" key="1">
    <source>
        <dbReference type="PIRSR" id="PIRSR000443-1"/>
    </source>
</evidence>
<evidence type="ECO:0000313" key="4">
    <source>
        <dbReference type="Proteomes" id="UP001165136"/>
    </source>
</evidence>
<dbReference type="InterPro" id="IPR000073">
    <property type="entry name" value="AB_hydrolase_1"/>
</dbReference>
<feature type="active site" evidence="1">
    <location>
        <position position="312"/>
    </location>
</feature>
<protein>
    <submittedName>
        <fullName evidence="3">Homoserine O-acetyltransferase</fullName>
    </submittedName>
</protein>
<feature type="domain" description="AB hydrolase-1" evidence="2">
    <location>
        <begin position="62"/>
        <end position="314"/>
    </location>
</feature>
<evidence type="ECO:0000259" key="2">
    <source>
        <dbReference type="Pfam" id="PF00561"/>
    </source>
</evidence>
<feature type="active site" description="Nucleophile" evidence="1">
    <location>
        <position position="128"/>
    </location>
</feature>
<dbReference type="PANTHER" id="PTHR32268">
    <property type="entry name" value="HOMOSERINE O-ACETYLTRANSFERASE"/>
    <property type="match status" value="1"/>
</dbReference>
<organism evidence="3 4">
    <name type="scientific">Amycolatopsis taiwanensis</name>
    <dbReference type="NCBI Taxonomy" id="342230"/>
    <lineage>
        <taxon>Bacteria</taxon>
        <taxon>Bacillati</taxon>
        <taxon>Actinomycetota</taxon>
        <taxon>Actinomycetes</taxon>
        <taxon>Pseudonocardiales</taxon>
        <taxon>Pseudonocardiaceae</taxon>
        <taxon>Amycolatopsis</taxon>
    </lineage>
</organism>
<name>A0A9W6VFM7_9PSEU</name>
<dbReference type="EMBL" id="BSTI01000007">
    <property type="protein sequence ID" value="GLY66950.1"/>
    <property type="molecule type" value="Genomic_DNA"/>
</dbReference>
<feature type="active site" evidence="1">
    <location>
        <position position="283"/>
    </location>
</feature>
<reference evidence="3" key="1">
    <citation type="submission" date="2023-03" db="EMBL/GenBank/DDBJ databases">
        <title>Amycolatopsis taiwanensis NBRC 103393.</title>
        <authorList>
            <person name="Ichikawa N."/>
            <person name="Sato H."/>
            <person name="Tonouchi N."/>
        </authorList>
    </citation>
    <scope>NUCLEOTIDE SEQUENCE</scope>
    <source>
        <strain evidence="3">NBRC 103393</strain>
    </source>
</reference>
<dbReference type="GO" id="GO:0016747">
    <property type="term" value="F:acyltransferase activity, transferring groups other than amino-acyl groups"/>
    <property type="evidence" value="ECO:0007669"/>
    <property type="project" value="InterPro"/>
</dbReference>
<sequence length="338" mass="38210">MDYEIFELGDVRLQQGATLSDAKLAFKTYGELNADKSNAIVYPTWYSGQHYDNEWLIGEGMALDPAKYFVIIPNMLGNGLSSSPSNTPAPHDRASFPRVTMYDNVRFQHRLVTERFGIERLELVTGWSMGAGQTYQWAVSFPDMVKRILPFCGSAKTSRHNIVFLEGVKAALTADAAYAGGRYDRQPDIGIRAMSRVYAGWGFSQQFYRETIYERDPLGFASLEDFLVSFWEGLFLKRDANNLLAMLWTWQNADVGRTPGFRGVEDALAAIRMPAIVMPAQQDLYFPPEDNEWEVKHMPRAELRVIPGAWGHFAGGGLNPEDTRFIDDALKELLRLKV</sequence>
<dbReference type="InterPro" id="IPR008220">
    <property type="entry name" value="HAT_MetX-like"/>
</dbReference>
<evidence type="ECO:0000313" key="3">
    <source>
        <dbReference type="EMBL" id="GLY66950.1"/>
    </source>
</evidence>
<dbReference type="Pfam" id="PF00561">
    <property type="entry name" value="Abhydrolase_1"/>
    <property type="match status" value="1"/>
</dbReference>
<keyword evidence="4" id="KW-1185">Reference proteome</keyword>
<comment type="caution">
    <text evidence="3">The sequence shown here is derived from an EMBL/GenBank/DDBJ whole genome shotgun (WGS) entry which is preliminary data.</text>
</comment>
<proteinExistence type="predicted"/>
<dbReference type="NCBIfam" id="NF005757">
    <property type="entry name" value="PRK07581.1"/>
    <property type="match status" value="1"/>
</dbReference>
<dbReference type="PIRSF" id="PIRSF000443">
    <property type="entry name" value="Homoser_Ac_trans"/>
    <property type="match status" value="1"/>
</dbReference>